<feature type="region of interest" description="Disordered" evidence="1">
    <location>
        <begin position="502"/>
        <end position="522"/>
    </location>
</feature>
<sequence length="712" mass="80357">MTSPTRNVYHRRETSIKRPKAILSSNTKLSEILSKTPGFSAFDELISIPTTTTKLHQHDIFKINKIIDDIHCYLTELLADFSDVEEATISNVSDLEWYFEGRENVHELTRNMESIDAIISQLLVIIESDTSSEISTSLLSKFEVSSDLLLDAKKFIITLKKNVDISVNYKEIKESIIKSLMNEIEDCIKVFLRLQKLKLSSPRRELPNFELSKITSKMRISDLSVTNNLSMKSMRLPTFNEFDDALYNEYLDLESRITPLQVSLDILPMKIEEFDRMCSGSLFPSSRSDIFDNFEKLMGRWNYLLNEKQSLKKECLDSKWDEIFRYLIREITAQCQTIIDKLSSSSPQDRSKVTDEVGSTYKLCSNSIILIHKAFQESIISDSSLVALFNETILFKWDDVNKLLTNPSFRAKRPDSSNPFMIKNSTVDKNGLKLFQTRVRSLSPEAPLSNGLGIDLGIDVESTKVPFSIRKEDKIVDIFTSSRPQTSSKDLDFASLTIADTTVGEEPESSTPVRSTSGFSTADAKEEDNIENNMNNDDVVGQHFDVVAYFKKILSKDNLKPSRLPVMVANYSQLKLPTLKKKFEDVKPPTKIPGICASHPVFHSPDHRAVKTPIKMHSGTLRALCSPIRTYPGGRSEDVDDIFNIGKYVSHSRTSSNGSLSGSSLKNGRIPNLAYASPVLNSTSPERPHSSLGSRYEAANLLSTKELRPSWK</sequence>
<comment type="caution">
    <text evidence="2">The sequence shown here is derived from an EMBL/GenBank/DDBJ whole genome shotgun (WGS) entry which is preliminary data.</text>
</comment>
<evidence type="ECO:0008006" key="4">
    <source>
        <dbReference type="Google" id="ProtNLM"/>
    </source>
</evidence>
<dbReference type="GO" id="GO:0051293">
    <property type="term" value="P:establishment of spindle localization"/>
    <property type="evidence" value="ECO:0007669"/>
    <property type="project" value="TreeGrafter"/>
</dbReference>
<protein>
    <recommendedName>
        <fullName evidence="4">Karyogamy protein</fullName>
    </recommendedName>
</protein>
<feature type="region of interest" description="Disordered" evidence="1">
    <location>
        <begin position="676"/>
        <end position="696"/>
    </location>
</feature>
<dbReference type="OMA" id="FERICSG"/>
<dbReference type="Pfam" id="PF08580">
    <property type="entry name" value="KAR9"/>
    <property type="match status" value="1"/>
</dbReference>
<dbReference type="InParanoid" id="A3GI58"/>
<dbReference type="Proteomes" id="UP000002258">
    <property type="component" value="Chromosome 1"/>
</dbReference>
<dbReference type="PANTHER" id="PTHR37271">
    <property type="entry name" value="KARYOGAMY PROTEIN KAR9"/>
    <property type="match status" value="1"/>
</dbReference>
<dbReference type="RefSeq" id="XP_001386953.2">
    <property type="nucleotide sequence ID" value="XM_001386916.1"/>
</dbReference>
<dbReference type="AlphaFoldDB" id="A3GI58"/>
<name>A3GI58_PICST</name>
<gene>
    <name evidence="2" type="ORF">PICST_29229</name>
</gene>
<dbReference type="eggNOG" id="ENOG502QRQ1">
    <property type="taxonomic scope" value="Eukaryota"/>
</dbReference>
<dbReference type="GeneID" id="4851957"/>
<feature type="compositionally biased region" description="Polar residues" evidence="1">
    <location>
        <begin position="509"/>
        <end position="520"/>
    </location>
</feature>
<evidence type="ECO:0000313" key="3">
    <source>
        <dbReference type="Proteomes" id="UP000002258"/>
    </source>
</evidence>
<accession>A3GI58</accession>
<keyword evidence="3" id="KW-1185">Reference proteome</keyword>
<evidence type="ECO:0000256" key="1">
    <source>
        <dbReference type="SAM" id="MobiDB-lite"/>
    </source>
</evidence>
<proteinExistence type="predicted"/>
<dbReference type="GO" id="GO:0031578">
    <property type="term" value="P:mitotic spindle orientation checkpoint signaling"/>
    <property type="evidence" value="ECO:0007669"/>
    <property type="project" value="TreeGrafter"/>
</dbReference>
<reference evidence="2 3" key="1">
    <citation type="journal article" date="2007" name="Nat. Biotechnol.">
        <title>Genome sequence of the lignocellulose-bioconverting and xylose-fermenting yeast Pichia stipitis.</title>
        <authorList>
            <person name="Jeffries T.W."/>
            <person name="Grigoriev I.V."/>
            <person name="Grimwood J."/>
            <person name="Laplaza J.M."/>
            <person name="Aerts A."/>
            <person name="Salamov A."/>
            <person name="Schmutz J."/>
            <person name="Lindquist E."/>
            <person name="Dehal P."/>
            <person name="Shapiro H."/>
            <person name="Jin Y.S."/>
            <person name="Passoth V."/>
            <person name="Richardson P.M."/>
        </authorList>
    </citation>
    <scope>NUCLEOTIDE SEQUENCE [LARGE SCALE GENOMIC DNA]</scope>
    <source>
        <strain evidence="3">ATCC 58785 / CBS 6054 / NBRC 10063 / NRRL Y-11545</strain>
    </source>
</reference>
<dbReference type="HOGENOM" id="CLU_423987_0_0_1"/>
<dbReference type="STRING" id="322104.A3GI58"/>
<dbReference type="EMBL" id="AAVQ01000002">
    <property type="protein sequence ID" value="EAZ62930.2"/>
    <property type="molecule type" value="Genomic_DNA"/>
</dbReference>
<dbReference type="GO" id="GO:0030473">
    <property type="term" value="P:nuclear migration along microtubule"/>
    <property type="evidence" value="ECO:0007669"/>
    <property type="project" value="TreeGrafter"/>
</dbReference>
<dbReference type="GO" id="GO:0005938">
    <property type="term" value="C:cell cortex"/>
    <property type="evidence" value="ECO:0007669"/>
    <property type="project" value="TreeGrafter"/>
</dbReference>
<evidence type="ECO:0000313" key="2">
    <source>
        <dbReference type="EMBL" id="EAZ62930.2"/>
    </source>
</evidence>
<dbReference type="InterPro" id="IPR013889">
    <property type="entry name" value="Karyogamy_KAR9"/>
</dbReference>
<dbReference type="GO" id="GO:0005816">
    <property type="term" value="C:spindle pole body"/>
    <property type="evidence" value="ECO:0007669"/>
    <property type="project" value="TreeGrafter"/>
</dbReference>
<organism evidence="2 3">
    <name type="scientific">Scheffersomyces stipitis (strain ATCC 58785 / CBS 6054 / NBRC 10063 / NRRL Y-11545)</name>
    <name type="common">Yeast</name>
    <name type="synonym">Pichia stipitis</name>
    <dbReference type="NCBI Taxonomy" id="322104"/>
    <lineage>
        <taxon>Eukaryota</taxon>
        <taxon>Fungi</taxon>
        <taxon>Dikarya</taxon>
        <taxon>Ascomycota</taxon>
        <taxon>Saccharomycotina</taxon>
        <taxon>Pichiomycetes</taxon>
        <taxon>Debaryomycetaceae</taxon>
        <taxon>Scheffersomyces</taxon>
    </lineage>
</organism>
<dbReference type="KEGG" id="pic:PICST_29229"/>
<dbReference type="PANTHER" id="PTHR37271:SF1">
    <property type="entry name" value="KARYOGAMY PROTEIN KAR9"/>
    <property type="match status" value="1"/>
</dbReference>
<dbReference type="OrthoDB" id="5559380at2759"/>
<dbReference type="GO" id="GO:0043332">
    <property type="term" value="C:mating projection tip"/>
    <property type="evidence" value="ECO:0007669"/>
    <property type="project" value="TreeGrafter"/>
</dbReference>